<sequence length="115" mass="13020">MYASEGEHSINYNASADIFSLGCILFALVSGLFKIQFSGQASQYIGKYVKENARQTHIAQRVLNLLLQRSENLILKIPHSVRVLIVKMLHYDPQSRPTLDEALHIIEEALKEINP</sequence>
<dbReference type="InterPro" id="IPR000719">
    <property type="entry name" value="Prot_kinase_dom"/>
</dbReference>
<keyword evidence="4" id="KW-1185">Reference proteome</keyword>
<dbReference type="GO" id="GO:0005737">
    <property type="term" value="C:cytoplasm"/>
    <property type="evidence" value="ECO:0007669"/>
    <property type="project" value="TreeGrafter"/>
</dbReference>
<dbReference type="GO" id="GO:0044773">
    <property type="term" value="P:mitotic DNA damage checkpoint signaling"/>
    <property type="evidence" value="ECO:0007669"/>
    <property type="project" value="TreeGrafter"/>
</dbReference>
<name>A0AA88GM47_NAELO</name>
<dbReference type="GO" id="GO:0005524">
    <property type="term" value="F:ATP binding"/>
    <property type="evidence" value="ECO:0007669"/>
    <property type="project" value="InterPro"/>
</dbReference>
<organism evidence="3 4">
    <name type="scientific">Naegleria lovaniensis</name>
    <name type="common">Amoeba</name>
    <dbReference type="NCBI Taxonomy" id="51637"/>
    <lineage>
        <taxon>Eukaryota</taxon>
        <taxon>Discoba</taxon>
        <taxon>Heterolobosea</taxon>
        <taxon>Tetramitia</taxon>
        <taxon>Eutetramitia</taxon>
        <taxon>Vahlkampfiidae</taxon>
        <taxon>Naegleria</taxon>
    </lineage>
</organism>
<keyword evidence="1" id="KW-1133">Transmembrane helix</keyword>
<accession>A0AA88GM47</accession>
<gene>
    <name evidence="3" type="ORF">C9374_004237</name>
</gene>
<protein>
    <recommendedName>
        <fullName evidence="2">Protein kinase domain-containing protein</fullName>
    </recommendedName>
</protein>
<dbReference type="Pfam" id="PF00069">
    <property type="entry name" value="Pkinase"/>
    <property type="match status" value="1"/>
</dbReference>
<dbReference type="PANTHER" id="PTHR44167:SF24">
    <property type="entry name" value="SERINE_THREONINE-PROTEIN KINASE CHK2"/>
    <property type="match status" value="1"/>
</dbReference>
<evidence type="ECO:0000313" key="3">
    <source>
        <dbReference type="EMBL" id="KAG2383566.1"/>
    </source>
</evidence>
<evidence type="ECO:0000259" key="2">
    <source>
        <dbReference type="PROSITE" id="PS50011"/>
    </source>
</evidence>
<feature type="transmembrane region" description="Helical" evidence="1">
    <location>
        <begin position="12"/>
        <end position="33"/>
    </location>
</feature>
<feature type="domain" description="Protein kinase" evidence="2">
    <location>
        <begin position="1"/>
        <end position="110"/>
    </location>
</feature>
<evidence type="ECO:0000313" key="4">
    <source>
        <dbReference type="Proteomes" id="UP000816034"/>
    </source>
</evidence>
<dbReference type="GO" id="GO:0005634">
    <property type="term" value="C:nucleus"/>
    <property type="evidence" value="ECO:0007669"/>
    <property type="project" value="TreeGrafter"/>
</dbReference>
<keyword evidence="1" id="KW-0472">Membrane</keyword>
<dbReference type="AlphaFoldDB" id="A0AA88GM47"/>
<dbReference type="PANTHER" id="PTHR44167">
    <property type="entry name" value="OVARIAN-SPECIFIC SERINE/THREONINE-PROTEIN KINASE LOK-RELATED"/>
    <property type="match status" value="1"/>
</dbReference>
<dbReference type="GeneID" id="68096692"/>
<keyword evidence="1" id="KW-0812">Transmembrane</keyword>
<proteinExistence type="predicted"/>
<dbReference type="Proteomes" id="UP000816034">
    <property type="component" value="Unassembled WGS sequence"/>
</dbReference>
<reference evidence="3 4" key="1">
    <citation type="journal article" date="2018" name="BMC Genomics">
        <title>The genome of Naegleria lovaniensis, the basis for a comparative approach to unravel pathogenicity factors of the human pathogenic amoeba N. fowleri.</title>
        <authorList>
            <person name="Liechti N."/>
            <person name="Schurch N."/>
            <person name="Bruggmann R."/>
            <person name="Wittwer M."/>
        </authorList>
    </citation>
    <scope>NUCLEOTIDE SEQUENCE [LARGE SCALE GENOMIC DNA]</scope>
    <source>
        <strain evidence="3 4">ATCC 30569</strain>
    </source>
</reference>
<dbReference type="Gene3D" id="1.10.510.10">
    <property type="entry name" value="Transferase(Phosphotransferase) domain 1"/>
    <property type="match status" value="1"/>
</dbReference>
<comment type="caution">
    <text evidence="3">The sequence shown here is derived from an EMBL/GenBank/DDBJ whole genome shotgun (WGS) entry which is preliminary data.</text>
</comment>
<evidence type="ECO:0000256" key="1">
    <source>
        <dbReference type="SAM" id="Phobius"/>
    </source>
</evidence>
<dbReference type="RefSeq" id="XP_044549245.1">
    <property type="nucleotide sequence ID" value="XM_044693854.1"/>
</dbReference>
<dbReference type="InterPro" id="IPR011009">
    <property type="entry name" value="Kinase-like_dom_sf"/>
</dbReference>
<dbReference type="EMBL" id="PYSW02000020">
    <property type="protein sequence ID" value="KAG2383566.1"/>
    <property type="molecule type" value="Genomic_DNA"/>
</dbReference>
<dbReference type="GO" id="GO:0004674">
    <property type="term" value="F:protein serine/threonine kinase activity"/>
    <property type="evidence" value="ECO:0007669"/>
    <property type="project" value="TreeGrafter"/>
</dbReference>
<dbReference type="SUPFAM" id="SSF56112">
    <property type="entry name" value="Protein kinase-like (PK-like)"/>
    <property type="match status" value="1"/>
</dbReference>
<dbReference type="PROSITE" id="PS50011">
    <property type="entry name" value="PROTEIN_KINASE_DOM"/>
    <property type="match status" value="1"/>
</dbReference>